<dbReference type="PANTHER" id="PTHR44196">
    <property type="entry name" value="DEHYDROGENASE/REDUCTASE SDR FAMILY MEMBER 7B"/>
    <property type="match status" value="1"/>
</dbReference>
<dbReference type="EMBL" id="NOVD01000019">
    <property type="protein sequence ID" value="PCK25162.1"/>
    <property type="molecule type" value="Genomic_DNA"/>
</dbReference>
<evidence type="ECO:0000313" key="4">
    <source>
        <dbReference type="EMBL" id="PCK25162.1"/>
    </source>
</evidence>
<keyword evidence="2" id="KW-0560">Oxidoreductase</keyword>
<dbReference type="Pfam" id="PF00106">
    <property type="entry name" value="adh_short"/>
    <property type="match status" value="1"/>
</dbReference>
<evidence type="ECO:0000256" key="1">
    <source>
        <dbReference type="ARBA" id="ARBA00006484"/>
    </source>
</evidence>
<organism evidence="4 5">
    <name type="scientific">Rhodococcus qingshengii</name>
    <dbReference type="NCBI Taxonomy" id="334542"/>
    <lineage>
        <taxon>Bacteria</taxon>
        <taxon>Bacillati</taxon>
        <taxon>Actinomycetota</taxon>
        <taxon>Actinomycetes</taxon>
        <taxon>Mycobacteriales</taxon>
        <taxon>Nocardiaceae</taxon>
        <taxon>Rhodococcus</taxon>
        <taxon>Rhodococcus erythropolis group</taxon>
    </lineage>
</organism>
<dbReference type="Proteomes" id="UP000230886">
    <property type="component" value="Unassembled WGS sequence"/>
</dbReference>
<proteinExistence type="inferred from homology"/>
<gene>
    <name evidence="4" type="ORF">CHR55_22205</name>
</gene>
<dbReference type="PRINTS" id="PR00081">
    <property type="entry name" value="GDHRDH"/>
</dbReference>
<reference evidence="4 5" key="1">
    <citation type="submission" date="2017-07" db="EMBL/GenBank/DDBJ databases">
        <title>Draft sequence of Rhodococcus enclensis 23b-28.</title>
        <authorList>
            <person name="Besaury L."/>
            <person name="Sancelme M."/>
            <person name="Amato P."/>
            <person name="Lallement A."/>
            <person name="Delort A.-M."/>
        </authorList>
    </citation>
    <scope>NUCLEOTIDE SEQUENCE [LARGE SCALE GENOMIC DNA]</scope>
    <source>
        <strain evidence="4 5">23b-28</strain>
    </source>
</reference>
<dbReference type="AlphaFoldDB" id="A0A1C4E174"/>
<dbReference type="GO" id="GO:0016020">
    <property type="term" value="C:membrane"/>
    <property type="evidence" value="ECO:0007669"/>
    <property type="project" value="TreeGrafter"/>
</dbReference>
<accession>A0A8A9IHM9</accession>
<dbReference type="Gene3D" id="3.40.50.720">
    <property type="entry name" value="NAD(P)-binding Rossmann-like Domain"/>
    <property type="match status" value="1"/>
</dbReference>
<name>A0A1C4E174_RHOSG</name>
<comment type="caution">
    <text evidence="4">The sequence shown here is derived from an EMBL/GenBank/DDBJ whole genome shotgun (WGS) entry which is preliminary data.</text>
</comment>
<dbReference type="PANTHER" id="PTHR44196:SF2">
    <property type="entry name" value="SHORT-CHAIN DEHYDROGENASE-RELATED"/>
    <property type="match status" value="1"/>
</dbReference>
<dbReference type="InterPro" id="IPR036291">
    <property type="entry name" value="NAD(P)-bd_dom_sf"/>
</dbReference>
<accession>A0A1C4E174</accession>
<dbReference type="SUPFAM" id="SSF51735">
    <property type="entry name" value="NAD(P)-binding Rossmann-fold domains"/>
    <property type="match status" value="1"/>
</dbReference>
<sequence length="276" mass="28870">MAIDVAGTTVLITGASAGLGVEFAHRFAARGANLVLVARRADRLEALATELRGAHGIIVTVLPADLAAPGVGASLHQELTNRGITVDSLINNAGFGTHGAFVDEDLERVTSEIQLNIATLVELTHTFLPDLLTGRGALVNIASTASFQPTPGMAVYGASKAFVLNFTEALWAEARGSGLTVLAVCPGPTRTEFFDVVGSEDAAVGRMQTATQVVDTAFRALDRRYAPPTVVSGLPNWVSSISTRFATRRLGALISGRLLGDVRMKAETKRSSTSAA</sequence>
<dbReference type="InterPro" id="IPR002347">
    <property type="entry name" value="SDR_fam"/>
</dbReference>
<dbReference type="GO" id="GO:0016491">
    <property type="term" value="F:oxidoreductase activity"/>
    <property type="evidence" value="ECO:0007669"/>
    <property type="project" value="UniProtKB-KW"/>
</dbReference>
<evidence type="ECO:0000313" key="5">
    <source>
        <dbReference type="Proteomes" id="UP000230886"/>
    </source>
</evidence>
<comment type="similarity">
    <text evidence="1 3">Belongs to the short-chain dehydrogenases/reductases (SDR) family.</text>
</comment>
<dbReference type="PIRSF" id="PIRSF000126">
    <property type="entry name" value="11-beta-HSD1"/>
    <property type="match status" value="1"/>
</dbReference>
<dbReference type="PRINTS" id="PR00080">
    <property type="entry name" value="SDRFAMILY"/>
</dbReference>
<protein>
    <submittedName>
        <fullName evidence="4">NAD(P)-dependent oxidoreductase</fullName>
    </submittedName>
</protein>
<dbReference type="RefSeq" id="WP_007733078.1">
    <property type="nucleotide sequence ID" value="NZ_AP026691.1"/>
</dbReference>
<evidence type="ECO:0000256" key="2">
    <source>
        <dbReference type="ARBA" id="ARBA00023002"/>
    </source>
</evidence>
<evidence type="ECO:0000256" key="3">
    <source>
        <dbReference type="RuleBase" id="RU000363"/>
    </source>
</evidence>